<dbReference type="EMBL" id="JBEPLT010000009">
    <property type="protein sequence ID" value="MET3560359.1"/>
    <property type="molecule type" value="Genomic_DNA"/>
</dbReference>
<proteinExistence type="predicted"/>
<protein>
    <submittedName>
        <fullName evidence="2">Uncharacterized protein</fullName>
    </submittedName>
</protein>
<dbReference type="RefSeq" id="WP_354186688.1">
    <property type="nucleotide sequence ID" value="NZ_JBEPLT010000009.1"/>
</dbReference>
<gene>
    <name evidence="2" type="ORF">ABID39_001053</name>
</gene>
<feature type="signal peptide" evidence="1">
    <location>
        <begin position="1"/>
        <end position="22"/>
    </location>
</feature>
<name>A0ABV2FP73_9HYPH</name>
<evidence type="ECO:0000313" key="2">
    <source>
        <dbReference type="EMBL" id="MET3560359.1"/>
    </source>
</evidence>
<reference evidence="2 3" key="1">
    <citation type="submission" date="2024-06" db="EMBL/GenBank/DDBJ databases">
        <title>Genomic Encyclopedia of Type Strains, Phase IV (KMG-IV): sequencing the most valuable type-strain genomes for metagenomic binning, comparative biology and taxonomic classification.</title>
        <authorList>
            <person name="Goeker M."/>
        </authorList>
    </citation>
    <scope>NUCLEOTIDE SEQUENCE [LARGE SCALE GENOMIC DNA]</scope>
    <source>
        <strain evidence="2 3">DSM 23650</strain>
    </source>
</reference>
<organism evidence="2 3">
    <name type="scientific">Bartonella japonica</name>
    <dbReference type="NCBI Taxonomy" id="357761"/>
    <lineage>
        <taxon>Bacteria</taxon>
        <taxon>Pseudomonadati</taxon>
        <taxon>Pseudomonadota</taxon>
        <taxon>Alphaproteobacteria</taxon>
        <taxon>Hyphomicrobiales</taxon>
        <taxon>Bartonellaceae</taxon>
        <taxon>Bartonella</taxon>
    </lineage>
</organism>
<evidence type="ECO:0000313" key="3">
    <source>
        <dbReference type="Proteomes" id="UP001549112"/>
    </source>
</evidence>
<keyword evidence="1" id="KW-0732">Signal</keyword>
<accession>A0ABV2FP73</accession>
<comment type="caution">
    <text evidence="2">The sequence shown here is derived from an EMBL/GenBank/DDBJ whole genome shotgun (WGS) entry which is preliminary data.</text>
</comment>
<dbReference type="Proteomes" id="UP001549112">
    <property type="component" value="Unassembled WGS sequence"/>
</dbReference>
<keyword evidence="3" id="KW-1185">Reference proteome</keyword>
<sequence length="102" mass="11706">MNIRYFFAICAVILSISFGVKASERAVFQEEASIIVVYTVCTTNIVIDDEVDSLLNKVIIPAYPGDHDIFWKSLAPIFQKIKRIYIDLGSYLYASIFSIFRW</sequence>
<feature type="chain" id="PRO_5045532243" evidence="1">
    <location>
        <begin position="23"/>
        <end position="102"/>
    </location>
</feature>
<evidence type="ECO:0000256" key="1">
    <source>
        <dbReference type="SAM" id="SignalP"/>
    </source>
</evidence>